<dbReference type="Gene3D" id="3.30.70.1280">
    <property type="entry name" value="SP0830-like domains"/>
    <property type="match status" value="1"/>
</dbReference>
<comment type="caution">
    <text evidence="1">The sequence shown here is derived from an EMBL/GenBank/DDBJ whole genome shotgun (WGS) entry which is preliminary data.</text>
</comment>
<dbReference type="PANTHER" id="PTHR36439:SF1">
    <property type="entry name" value="DUF1697 DOMAIN-CONTAINING PROTEIN"/>
    <property type="match status" value="1"/>
</dbReference>
<protein>
    <submittedName>
        <fullName evidence="1">DUF1697 domain-containing protein</fullName>
    </submittedName>
</protein>
<proteinExistence type="predicted"/>
<reference evidence="1" key="1">
    <citation type="submission" date="2020-12" db="EMBL/GenBank/DDBJ databases">
        <title>Genomic characterization of non-nitrogen-fixing Frankia strains.</title>
        <authorList>
            <person name="Carlos-Shanley C."/>
            <person name="Guerra T."/>
            <person name="Hahn D."/>
        </authorList>
    </citation>
    <scope>NUCLEOTIDE SEQUENCE</scope>
    <source>
        <strain evidence="1">CN6</strain>
    </source>
</reference>
<gene>
    <name evidence="1" type="ORF">I7412_31625</name>
</gene>
<dbReference type="Pfam" id="PF08002">
    <property type="entry name" value="DUF1697"/>
    <property type="match status" value="1"/>
</dbReference>
<evidence type="ECO:0000313" key="2">
    <source>
        <dbReference type="Proteomes" id="UP000604475"/>
    </source>
</evidence>
<dbReference type="AlphaFoldDB" id="A0A937RQP9"/>
<name>A0A937RQP9_9ACTN</name>
<dbReference type="PANTHER" id="PTHR36439">
    <property type="entry name" value="BLL4334 PROTEIN"/>
    <property type="match status" value="1"/>
</dbReference>
<dbReference type="InterPro" id="IPR012545">
    <property type="entry name" value="DUF1697"/>
</dbReference>
<evidence type="ECO:0000313" key="1">
    <source>
        <dbReference type="EMBL" id="MBL7631629.1"/>
    </source>
</evidence>
<dbReference type="Proteomes" id="UP000604475">
    <property type="component" value="Unassembled WGS sequence"/>
</dbReference>
<dbReference type="RefSeq" id="WP_203000399.1">
    <property type="nucleotide sequence ID" value="NZ_JADWYU010000191.1"/>
</dbReference>
<dbReference type="Gene3D" id="3.30.70.1260">
    <property type="entry name" value="bacterial protein sp0830 like"/>
    <property type="match status" value="1"/>
</dbReference>
<keyword evidence="2" id="KW-1185">Reference proteome</keyword>
<dbReference type="EMBL" id="JAEACQ010000279">
    <property type="protein sequence ID" value="MBL7631629.1"/>
    <property type="molecule type" value="Genomic_DNA"/>
</dbReference>
<dbReference type="SUPFAM" id="SSF160379">
    <property type="entry name" value="SP0830-like"/>
    <property type="match status" value="1"/>
</dbReference>
<organism evidence="1 2">
    <name type="scientific">Frankia nepalensis</name>
    <dbReference type="NCBI Taxonomy" id="1836974"/>
    <lineage>
        <taxon>Bacteria</taxon>
        <taxon>Bacillati</taxon>
        <taxon>Actinomycetota</taxon>
        <taxon>Actinomycetes</taxon>
        <taxon>Frankiales</taxon>
        <taxon>Frankiaceae</taxon>
        <taxon>Frankia</taxon>
    </lineage>
</organism>
<sequence>MGRFVALLRGINVGGKNLIRMPDLAACFTEAGYADVRTYIQSGNVLFGADRDERPVSGQALERAIEDALTATFDLRLRVVVRSHTELTATVASAPDGFGWPDRRCDVLFLKHPATADEALAALPDLAEGVDRVWPGPDALYFARLTAKATRSRLNRVIGAPIYQQMTIRNWNTTSKLLALLDGQP</sequence>
<accession>A0A937RQP9</accession>
<dbReference type="PIRSF" id="PIRSF008502">
    <property type="entry name" value="UCP008502"/>
    <property type="match status" value="1"/>
</dbReference>